<dbReference type="Pfam" id="PF13801">
    <property type="entry name" value="Metal_resist"/>
    <property type="match status" value="1"/>
</dbReference>
<evidence type="ECO:0008006" key="4">
    <source>
        <dbReference type="Google" id="ProtNLM"/>
    </source>
</evidence>
<sequence>MADNANMNVKPRKIKWLLTASLILNLFLISGIVGGVYRLFLSDHAVFGNQAQRGLRFAADDLPTERQHMYRKVLREARRDARPLIKSGQDARSEVRTLLAAPTFDRDAVTAALNKTHEADMALRIRIEQSLLDFVEILSPEERATFADGLAKQGPLRQALLRNQQAEAATTP</sequence>
<dbReference type="KEGG" id="mpau:ZMTM_10210"/>
<name>A0A8D5JYJ6_9PROT</name>
<dbReference type="EMBL" id="AP024110">
    <property type="protein sequence ID" value="BCM24762.1"/>
    <property type="molecule type" value="Genomic_DNA"/>
</dbReference>
<evidence type="ECO:0000313" key="3">
    <source>
        <dbReference type="Proteomes" id="UP000826722"/>
    </source>
</evidence>
<evidence type="ECO:0000256" key="1">
    <source>
        <dbReference type="SAM" id="Phobius"/>
    </source>
</evidence>
<dbReference type="Gene3D" id="1.20.120.1490">
    <property type="match status" value="1"/>
</dbReference>
<feature type="transmembrane region" description="Helical" evidence="1">
    <location>
        <begin position="16"/>
        <end position="40"/>
    </location>
</feature>
<evidence type="ECO:0000313" key="2">
    <source>
        <dbReference type="EMBL" id="BCM24762.1"/>
    </source>
</evidence>
<proteinExistence type="predicted"/>
<dbReference type="AlphaFoldDB" id="A0A8D5JYJ6"/>
<keyword evidence="3" id="KW-1185">Reference proteome</keyword>
<accession>A0A8D5JYJ6</accession>
<gene>
    <name evidence="2" type="ORF">ZMTM_10210</name>
</gene>
<dbReference type="Proteomes" id="UP000826722">
    <property type="component" value="Chromosome"/>
</dbReference>
<keyword evidence="1" id="KW-0472">Membrane</keyword>
<protein>
    <recommendedName>
        <fullName evidence="4">Periplasmic heavy metal sensor</fullName>
    </recommendedName>
</protein>
<dbReference type="InterPro" id="IPR025961">
    <property type="entry name" value="Metal_resist"/>
</dbReference>
<keyword evidence="1" id="KW-0812">Transmembrane</keyword>
<dbReference type="RefSeq" id="WP_221765259.1">
    <property type="nucleotide sequence ID" value="NZ_AP024110.1"/>
</dbReference>
<organism evidence="2 3">
    <name type="scientific">Methyloradius palustris</name>
    <dbReference type="NCBI Taxonomy" id="2778876"/>
    <lineage>
        <taxon>Bacteria</taxon>
        <taxon>Pseudomonadati</taxon>
        <taxon>Pseudomonadota</taxon>
        <taxon>Betaproteobacteria</taxon>
        <taxon>Nitrosomonadales</taxon>
        <taxon>Methylophilaceae</taxon>
        <taxon>Methyloradius</taxon>
    </lineage>
</organism>
<reference evidence="2" key="1">
    <citation type="journal article" date="2021" name="Arch. Microbiol.">
        <title>Methyloradius palustris gen. nov., sp. nov., a methanol-oxidizing bacterium isolated from snow.</title>
        <authorList>
            <person name="Miyadera T."/>
            <person name="Kojima H."/>
            <person name="Fukui M."/>
        </authorList>
    </citation>
    <scope>NUCLEOTIDE SEQUENCE</scope>
    <source>
        <strain evidence="2">Zm11</strain>
    </source>
</reference>
<keyword evidence="1" id="KW-1133">Transmembrane helix</keyword>